<dbReference type="InterPro" id="IPR006439">
    <property type="entry name" value="HAD-SF_hydro_IA"/>
</dbReference>
<proteinExistence type="predicted"/>
<evidence type="ECO:0000313" key="1">
    <source>
        <dbReference type="EMBL" id="MBB2997260.1"/>
    </source>
</evidence>
<dbReference type="Proteomes" id="UP000523000">
    <property type="component" value="Unassembled WGS sequence"/>
</dbReference>
<dbReference type="CDD" id="cd07505">
    <property type="entry name" value="HAD_BPGM-like"/>
    <property type="match status" value="1"/>
</dbReference>
<dbReference type="Pfam" id="PF13419">
    <property type="entry name" value="HAD_2"/>
    <property type="match status" value="1"/>
</dbReference>
<keyword evidence="2" id="KW-1185">Reference proteome</keyword>
<dbReference type="GO" id="GO:0016787">
    <property type="term" value="F:hydrolase activity"/>
    <property type="evidence" value="ECO:0007669"/>
    <property type="project" value="UniProtKB-KW"/>
</dbReference>
<evidence type="ECO:0000313" key="2">
    <source>
        <dbReference type="Proteomes" id="UP000523000"/>
    </source>
</evidence>
<sequence>MSSSAFPVPPPAIDVRAAGVQAVLWDMDGTLLDTEPYWMGAETALVREFGGQWTDEDAYALVGNALPDSARILQTAGVRLSIREIIDRLSADVCAGVSREVMWRPGAIELLHELRAASIPCALVTMSEGPLAALVTSLLPDGLFRFHVTGDLVSRGKPDPEPYLMALESMGALVRDLDPRRVVAIEDSVPGILSASASGATTVAVPHMSPIEPSGDWVLVDSLAGFRLADLDRLVADRISGAFPPAAVVSGAGA</sequence>
<dbReference type="SFLD" id="SFLDS00003">
    <property type="entry name" value="Haloacid_Dehalogenase"/>
    <property type="match status" value="1"/>
</dbReference>
<reference evidence="1 2" key="1">
    <citation type="submission" date="2020-08" db="EMBL/GenBank/DDBJ databases">
        <title>Sequencing the genomes of 1000 actinobacteria strains.</title>
        <authorList>
            <person name="Klenk H.-P."/>
        </authorList>
    </citation>
    <scope>NUCLEOTIDE SEQUENCE [LARGE SCALE GENOMIC DNA]</scope>
    <source>
        <strain evidence="1 2">DSM 22826</strain>
    </source>
</reference>
<dbReference type="PANTHER" id="PTHR18901">
    <property type="entry name" value="2-DEOXYGLUCOSE-6-PHOSPHATE PHOSPHATASE 2"/>
    <property type="match status" value="1"/>
</dbReference>
<dbReference type="InterPro" id="IPR041492">
    <property type="entry name" value="HAD_2"/>
</dbReference>
<dbReference type="InterPro" id="IPR036412">
    <property type="entry name" value="HAD-like_sf"/>
</dbReference>
<name>A0A839QNB5_9MICC</name>
<protein>
    <submittedName>
        <fullName evidence="1">HAD superfamily hydrolase (TIGR01509 family)</fullName>
    </submittedName>
</protein>
<dbReference type="InterPro" id="IPR023214">
    <property type="entry name" value="HAD_sf"/>
</dbReference>
<dbReference type="Gene3D" id="1.10.150.240">
    <property type="entry name" value="Putative phosphatase, domain 2"/>
    <property type="match status" value="1"/>
</dbReference>
<dbReference type="AlphaFoldDB" id="A0A839QNB5"/>
<dbReference type="SFLD" id="SFLDG01129">
    <property type="entry name" value="C1.5:_HAD__Beta-PGM__Phosphata"/>
    <property type="match status" value="1"/>
</dbReference>
<comment type="caution">
    <text evidence="1">The sequence shown here is derived from an EMBL/GenBank/DDBJ whole genome shotgun (WGS) entry which is preliminary data.</text>
</comment>
<organism evidence="1 2">
    <name type="scientific">Paeniglutamicibacter cryotolerans</name>
    <dbReference type="NCBI Taxonomy" id="670079"/>
    <lineage>
        <taxon>Bacteria</taxon>
        <taxon>Bacillati</taxon>
        <taxon>Actinomycetota</taxon>
        <taxon>Actinomycetes</taxon>
        <taxon>Micrococcales</taxon>
        <taxon>Micrococcaceae</taxon>
        <taxon>Paeniglutamicibacter</taxon>
    </lineage>
</organism>
<dbReference type="NCBIfam" id="TIGR01509">
    <property type="entry name" value="HAD-SF-IA-v3"/>
    <property type="match status" value="1"/>
</dbReference>
<dbReference type="EMBL" id="JACHVS010000002">
    <property type="protein sequence ID" value="MBB2997260.1"/>
    <property type="molecule type" value="Genomic_DNA"/>
</dbReference>
<accession>A0A839QNB5</accession>
<keyword evidence="1" id="KW-0378">Hydrolase</keyword>
<dbReference type="InterPro" id="IPR023198">
    <property type="entry name" value="PGP-like_dom2"/>
</dbReference>
<dbReference type="RefSeq" id="WP_183512811.1">
    <property type="nucleotide sequence ID" value="NZ_BAABGK010000104.1"/>
</dbReference>
<gene>
    <name evidence="1" type="ORF">E9229_003507</name>
</gene>
<dbReference type="PANTHER" id="PTHR18901:SF38">
    <property type="entry name" value="PSEUDOURIDINE-5'-PHOSPHATASE"/>
    <property type="match status" value="1"/>
</dbReference>
<dbReference type="Gene3D" id="3.40.50.1000">
    <property type="entry name" value="HAD superfamily/HAD-like"/>
    <property type="match status" value="1"/>
</dbReference>
<dbReference type="SUPFAM" id="SSF56784">
    <property type="entry name" value="HAD-like"/>
    <property type="match status" value="1"/>
</dbReference>